<dbReference type="AlphaFoldDB" id="A0A318ECX4"/>
<evidence type="ECO:0000313" key="1">
    <source>
        <dbReference type="EMBL" id="PXV67875.1"/>
    </source>
</evidence>
<dbReference type="Proteomes" id="UP000248330">
    <property type="component" value="Unassembled WGS sequence"/>
</dbReference>
<proteinExistence type="predicted"/>
<gene>
    <name evidence="1" type="ORF">C8D93_105233</name>
</gene>
<dbReference type="EMBL" id="QICN01000005">
    <property type="protein sequence ID" value="PXV67875.1"/>
    <property type="molecule type" value="Genomic_DNA"/>
</dbReference>
<organism evidence="1 2">
    <name type="scientific">Sinimarinibacterium flocculans</name>
    <dbReference type="NCBI Taxonomy" id="985250"/>
    <lineage>
        <taxon>Bacteria</taxon>
        <taxon>Pseudomonadati</taxon>
        <taxon>Pseudomonadota</taxon>
        <taxon>Gammaproteobacteria</taxon>
        <taxon>Nevskiales</taxon>
        <taxon>Nevskiaceae</taxon>
        <taxon>Sinimarinibacterium</taxon>
    </lineage>
</organism>
<sequence>MRAQAAECVDEASAPFCAACGSLVQSAHSQASGRIRPQRKYCARHSRTPQGFNRWMQQLGDAAVSARVDSRWTDQLIEREKGRSSFDFERDYLRLRREATQRLESGLRHLAAEFCGAGQGTGKIVDRDVRAWALRLCGSTASETAHIVGTSRRTITTSADKVTSAVKRAADLCGDKIAAVRDALLEFATGAGYLSASPAPYWDAAELRELAVLIDVQERSRRASWPKLIDVRPVVEALLKIDLVALITPAALLAISPAAGLPDAAFDPRGFLRRLVRRSRLGKPPQPSSVLSAYMRAAKKREHVSSPWDEDPAFVLVTGLSLVKNCLVASEPEQLLPPRMSATCRYCWKPADRNVGRCHDHLRVRTKPRYDDEFQRLARSLMVEAGRIEGQLLRSPQYSSFARYVLSDWEAGKQWRLADRKHSEAIASQLGLSPPSAASVSHAKRTLEDLQNATIDYMVEVEERGVELHARTIYRIAYEMVRQRVRARHLAIGFLMAEQDAVEKTRCAAVGKRLGISRQEVWRAKEAAERAVAKAGQIIADAIPLPDNLIRTKERVDMQRRVMLLAVCQAVLGPRSLVRADCAPCPRGE</sequence>
<comment type="caution">
    <text evidence="1">The sequence shown here is derived from an EMBL/GenBank/DDBJ whole genome shotgun (WGS) entry which is preliminary data.</text>
</comment>
<reference evidence="1 2" key="1">
    <citation type="submission" date="2018-04" db="EMBL/GenBank/DDBJ databases">
        <title>Genomic Encyclopedia of Type Strains, Phase IV (KMG-IV): sequencing the most valuable type-strain genomes for metagenomic binning, comparative biology and taxonomic classification.</title>
        <authorList>
            <person name="Goeker M."/>
        </authorList>
    </citation>
    <scope>NUCLEOTIDE SEQUENCE [LARGE SCALE GENOMIC DNA]</scope>
    <source>
        <strain evidence="1 2">DSM 104150</strain>
    </source>
</reference>
<name>A0A318ECX4_9GAMM</name>
<keyword evidence="2" id="KW-1185">Reference proteome</keyword>
<protein>
    <submittedName>
        <fullName evidence="1">Uncharacterized protein</fullName>
    </submittedName>
</protein>
<evidence type="ECO:0000313" key="2">
    <source>
        <dbReference type="Proteomes" id="UP000248330"/>
    </source>
</evidence>
<accession>A0A318ECX4</accession>